<dbReference type="GO" id="GO:0009873">
    <property type="term" value="P:ethylene-activated signaling pathway"/>
    <property type="evidence" value="ECO:0007669"/>
    <property type="project" value="UniProtKB-KW"/>
</dbReference>
<dbReference type="AlphaFoldDB" id="A0AAV6Y236"/>
<feature type="region of interest" description="Disordered" evidence="8">
    <location>
        <begin position="85"/>
        <end position="111"/>
    </location>
</feature>
<dbReference type="EMBL" id="WHWC01000003">
    <property type="protein sequence ID" value="KAG8385523.1"/>
    <property type="molecule type" value="Genomic_DNA"/>
</dbReference>
<evidence type="ECO:0000256" key="2">
    <source>
        <dbReference type="ARBA" id="ARBA00022745"/>
    </source>
</evidence>
<dbReference type="SUPFAM" id="SSF54171">
    <property type="entry name" value="DNA-binding domain"/>
    <property type="match status" value="1"/>
</dbReference>
<keyword evidence="2" id="KW-0936">Ethylene signaling pathway</keyword>
<evidence type="ECO:0000259" key="9">
    <source>
        <dbReference type="PROSITE" id="PS51032"/>
    </source>
</evidence>
<feature type="compositionally biased region" description="Polar residues" evidence="8">
    <location>
        <begin position="180"/>
        <end position="189"/>
    </location>
</feature>
<dbReference type="Gene3D" id="3.30.730.10">
    <property type="entry name" value="AP2/ERF domain"/>
    <property type="match status" value="1"/>
</dbReference>
<evidence type="ECO:0000313" key="10">
    <source>
        <dbReference type="EMBL" id="KAG8385523.1"/>
    </source>
</evidence>
<evidence type="ECO:0000256" key="7">
    <source>
        <dbReference type="ARBA" id="ARBA00023242"/>
    </source>
</evidence>
<keyword evidence="11" id="KW-1185">Reference proteome</keyword>
<accession>A0AAV6Y236</accession>
<gene>
    <name evidence="10" type="ORF">BUALT_Bualt03G0054100</name>
</gene>
<sequence>MKGEDDYDMHYRGVRKRPWGRYATEIRDPVKRCRVWLGTFDTAEQAARAYDTAARHFRGSKAKTNFPPPGSHVIRYSDIFNYSSPHSQSSTVESSSRNVLPPSPAVAPPNSVRLDLTLGHRQMRFPFQNSRQIPPAAPAGLLRITPSQSPMLGLRHETRLEILEFMNRMRRVHVDGGRAQSESDSSSIIVDQPKSPLSKGINLDLNLPPPENL</sequence>
<dbReference type="GO" id="GO:0005634">
    <property type="term" value="C:nucleus"/>
    <property type="evidence" value="ECO:0007669"/>
    <property type="project" value="UniProtKB-SubCell"/>
</dbReference>
<dbReference type="GO" id="GO:0006952">
    <property type="term" value="P:defense response"/>
    <property type="evidence" value="ECO:0007669"/>
    <property type="project" value="UniProtKB-KW"/>
</dbReference>
<keyword evidence="3" id="KW-0611">Plant defense</keyword>
<feature type="compositionally biased region" description="Polar residues" evidence="8">
    <location>
        <begin position="85"/>
        <end position="97"/>
    </location>
</feature>
<name>A0AAV6Y236_9LAMI</name>
<dbReference type="InterPro" id="IPR036955">
    <property type="entry name" value="AP2/ERF_dom_sf"/>
</dbReference>
<dbReference type="InterPro" id="IPR016177">
    <property type="entry name" value="DNA-bd_dom_sf"/>
</dbReference>
<feature type="region of interest" description="Disordered" evidence="8">
    <location>
        <begin position="175"/>
        <end position="213"/>
    </location>
</feature>
<dbReference type="GO" id="GO:0003677">
    <property type="term" value="F:DNA binding"/>
    <property type="evidence" value="ECO:0007669"/>
    <property type="project" value="UniProtKB-KW"/>
</dbReference>
<evidence type="ECO:0000256" key="6">
    <source>
        <dbReference type="ARBA" id="ARBA00023163"/>
    </source>
</evidence>
<reference evidence="10" key="1">
    <citation type="submission" date="2019-10" db="EMBL/GenBank/DDBJ databases">
        <authorList>
            <person name="Zhang R."/>
            <person name="Pan Y."/>
            <person name="Wang J."/>
            <person name="Ma R."/>
            <person name="Yu S."/>
        </authorList>
    </citation>
    <scope>NUCLEOTIDE SEQUENCE</scope>
    <source>
        <strain evidence="10">LA-IB0</strain>
        <tissue evidence="10">Leaf</tissue>
    </source>
</reference>
<keyword evidence="4" id="KW-0805">Transcription regulation</keyword>
<dbReference type="SMART" id="SM00380">
    <property type="entry name" value="AP2"/>
    <property type="match status" value="1"/>
</dbReference>
<proteinExistence type="predicted"/>
<evidence type="ECO:0000256" key="8">
    <source>
        <dbReference type="SAM" id="MobiDB-lite"/>
    </source>
</evidence>
<dbReference type="InterPro" id="IPR001471">
    <property type="entry name" value="AP2/ERF_dom"/>
</dbReference>
<dbReference type="GO" id="GO:0003700">
    <property type="term" value="F:DNA-binding transcription factor activity"/>
    <property type="evidence" value="ECO:0007669"/>
    <property type="project" value="InterPro"/>
</dbReference>
<feature type="domain" description="AP2/ERF" evidence="9">
    <location>
        <begin position="10"/>
        <end position="67"/>
    </location>
</feature>
<comment type="subcellular location">
    <subcellularLocation>
        <location evidence="1">Nucleus</location>
    </subcellularLocation>
</comment>
<keyword evidence="7" id="KW-0539">Nucleus</keyword>
<evidence type="ECO:0000256" key="1">
    <source>
        <dbReference type="ARBA" id="ARBA00004123"/>
    </source>
</evidence>
<organism evidence="10 11">
    <name type="scientific">Buddleja alternifolia</name>
    <dbReference type="NCBI Taxonomy" id="168488"/>
    <lineage>
        <taxon>Eukaryota</taxon>
        <taxon>Viridiplantae</taxon>
        <taxon>Streptophyta</taxon>
        <taxon>Embryophyta</taxon>
        <taxon>Tracheophyta</taxon>
        <taxon>Spermatophyta</taxon>
        <taxon>Magnoliopsida</taxon>
        <taxon>eudicotyledons</taxon>
        <taxon>Gunneridae</taxon>
        <taxon>Pentapetalae</taxon>
        <taxon>asterids</taxon>
        <taxon>lamiids</taxon>
        <taxon>Lamiales</taxon>
        <taxon>Scrophulariaceae</taxon>
        <taxon>Buddlejeae</taxon>
        <taxon>Buddleja</taxon>
    </lineage>
</organism>
<evidence type="ECO:0000256" key="5">
    <source>
        <dbReference type="ARBA" id="ARBA00023125"/>
    </source>
</evidence>
<protein>
    <recommendedName>
        <fullName evidence="9">AP2/ERF domain-containing protein</fullName>
    </recommendedName>
</protein>
<dbReference type="PANTHER" id="PTHR31677:SF228">
    <property type="entry name" value="ETHYLENE-RESPONSIVE TRANSCRIPTION FACTOR 10-RELATED"/>
    <property type="match status" value="1"/>
</dbReference>
<dbReference type="FunFam" id="3.30.730.10:FF:000001">
    <property type="entry name" value="Ethylene-responsive transcription factor 2"/>
    <property type="match status" value="1"/>
</dbReference>
<dbReference type="Pfam" id="PF00847">
    <property type="entry name" value="AP2"/>
    <property type="match status" value="1"/>
</dbReference>
<dbReference type="CDD" id="cd00018">
    <property type="entry name" value="AP2"/>
    <property type="match status" value="1"/>
</dbReference>
<keyword evidence="5" id="KW-0238">DNA-binding</keyword>
<evidence type="ECO:0000313" key="11">
    <source>
        <dbReference type="Proteomes" id="UP000826271"/>
    </source>
</evidence>
<dbReference type="PANTHER" id="PTHR31677">
    <property type="entry name" value="AP2 DOMAIN CLASS TRANSCRIPTION FACTOR"/>
    <property type="match status" value="1"/>
</dbReference>
<dbReference type="Proteomes" id="UP000826271">
    <property type="component" value="Unassembled WGS sequence"/>
</dbReference>
<evidence type="ECO:0000256" key="4">
    <source>
        <dbReference type="ARBA" id="ARBA00023015"/>
    </source>
</evidence>
<comment type="caution">
    <text evidence="10">The sequence shown here is derived from an EMBL/GenBank/DDBJ whole genome shotgun (WGS) entry which is preliminary data.</text>
</comment>
<dbReference type="PRINTS" id="PR00367">
    <property type="entry name" value="ETHRSPELEMNT"/>
</dbReference>
<evidence type="ECO:0000256" key="3">
    <source>
        <dbReference type="ARBA" id="ARBA00022821"/>
    </source>
</evidence>
<keyword evidence="6" id="KW-0804">Transcription</keyword>
<dbReference type="PROSITE" id="PS51032">
    <property type="entry name" value="AP2_ERF"/>
    <property type="match status" value="1"/>
</dbReference>